<dbReference type="CDD" id="cd00405">
    <property type="entry name" value="PRAI"/>
    <property type="match status" value="1"/>
</dbReference>
<evidence type="ECO:0000256" key="6">
    <source>
        <dbReference type="ARBA" id="ARBA00022822"/>
    </source>
</evidence>
<keyword evidence="6" id="KW-0822">Tryptophan biosynthesis</keyword>
<evidence type="ECO:0000313" key="10">
    <source>
        <dbReference type="EMBL" id="HFB55133.1"/>
    </source>
</evidence>
<dbReference type="InterPro" id="IPR013785">
    <property type="entry name" value="Aldolase_TIM"/>
</dbReference>
<evidence type="ECO:0000259" key="9">
    <source>
        <dbReference type="Pfam" id="PF00697"/>
    </source>
</evidence>
<dbReference type="SUPFAM" id="SSF51366">
    <property type="entry name" value="Ribulose-phoshate binding barrel"/>
    <property type="match status" value="1"/>
</dbReference>
<comment type="catalytic activity">
    <reaction evidence="1">
        <text>N-(5-phospho-beta-D-ribosyl)anthranilate = 1-(2-carboxyphenylamino)-1-deoxy-D-ribulose 5-phosphate</text>
        <dbReference type="Rhea" id="RHEA:21540"/>
        <dbReference type="ChEBI" id="CHEBI:18277"/>
        <dbReference type="ChEBI" id="CHEBI:58613"/>
        <dbReference type="EC" id="5.3.1.24"/>
    </reaction>
</comment>
<feature type="domain" description="N-(5'phosphoribosyl) anthranilate isomerase (PRAI)" evidence="9">
    <location>
        <begin position="5"/>
        <end position="176"/>
    </location>
</feature>
<evidence type="ECO:0000256" key="5">
    <source>
        <dbReference type="ARBA" id="ARBA00022605"/>
    </source>
</evidence>
<evidence type="ECO:0000256" key="1">
    <source>
        <dbReference type="ARBA" id="ARBA00001164"/>
    </source>
</evidence>
<dbReference type="GO" id="GO:0004640">
    <property type="term" value="F:phosphoribosylanthranilate isomerase activity"/>
    <property type="evidence" value="ECO:0007669"/>
    <property type="project" value="UniProtKB-EC"/>
</dbReference>
<accession>A0A7C3G5H6</accession>
<dbReference type="AlphaFoldDB" id="A0A7C3G5H6"/>
<dbReference type="InterPro" id="IPR011060">
    <property type="entry name" value="RibuloseP-bd_barrel"/>
</dbReference>
<protein>
    <recommendedName>
        <fullName evidence="4">N-(5'-phosphoribosyl)anthranilate isomerase</fullName>
        <ecNumber evidence="3">5.3.1.24</ecNumber>
    </recommendedName>
</protein>
<evidence type="ECO:0000256" key="8">
    <source>
        <dbReference type="ARBA" id="ARBA00023235"/>
    </source>
</evidence>
<feature type="non-terminal residue" evidence="10">
    <location>
        <position position="182"/>
    </location>
</feature>
<dbReference type="HAMAP" id="MF_00135">
    <property type="entry name" value="PRAI"/>
    <property type="match status" value="1"/>
</dbReference>
<keyword evidence="5" id="KW-0028">Amino-acid biosynthesis</keyword>
<keyword evidence="7" id="KW-0057">Aromatic amino acid biosynthesis</keyword>
<gene>
    <name evidence="10" type="ORF">ENJ46_04340</name>
</gene>
<dbReference type="EC" id="5.3.1.24" evidence="3"/>
<dbReference type="Pfam" id="PF00697">
    <property type="entry name" value="PRAI"/>
    <property type="match status" value="1"/>
</dbReference>
<evidence type="ECO:0000256" key="2">
    <source>
        <dbReference type="ARBA" id="ARBA00004664"/>
    </source>
</evidence>
<sequence>MDIQVKICGLTRPQDVEAAVRYGADYLGFVVACESPRALGLQDAAHLIHPVRGTAKTVVVTVNPSDHVLAQIVRDVQPDYVQLHGDESPARIVEIKQRTGLSLIKAFPVFASADLHSVIAYESCVDMMLLDAKSPKNSAQKGGHGVTFDWDILTGFRSSRPLILAGGLNGANILAAKRTGIK</sequence>
<dbReference type="Proteomes" id="UP000886042">
    <property type="component" value="Unassembled WGS sequence"/>
</dbReference>
<evidence type="ECO:0000256" key="4">
    <source>
        <dbReference type="ARBA" id="ARBA00022272"/>
    </source>
</evidence>
<dbReference type="InterPro" id="IPR044643">
    <property type="entry name" value="TrpF_fam"/>
</dbReference>
<name>A0A7C3G5H6_9PROT</name>
<dbReference type="PANTHER" id="PTHR42894">
    <property type="entry name" value="N-(5'-PHOSPHORIBOSYL)ANTHRANILATE ISOMERASE"/>
    <property type="match status" value="1"/>
</dbReference>
<dbReference type="EMBL" id="DRMN01000286">
    <property type="protein sequence ID" value="HFB55133.1"/>
    <property type="molecule type" value="Genomic_DNA"/>
</dbReference>
<proteinExistence type="inferred from homology"/>
<dbReference type="InterPro" id="IPR001240">
    <property type="entry name" value="PRAI_dom"/>
</dbReference>
<evidence type="ECO:0000256" key="3">
    <source>
        <dbReference type="ARBA" id="ARBA00012572"/>
    </source>
</evidence>
<dbReference type="UniPathway" id="UPA00035">
    <property type="reaction ID" value="UER00042"/>
</dbReference>
<evidence type="ECO:0000256" key="7">
    <source>
        <dbReference type="ARBA" id="ARBA00023141"/>
    </source>
</evidence>
<dbReference type="PANTHER" id="PTHR42894:SF1">
    <property type="entry name" value="N-(5'-PHOSPHORIBOSYL)ANTHRANILATE ISOMERASE"/>
    <property type="match status" value="1"/>
</dbReference>
<comment type="caution">
    <text evidence="10">The sequence shown here is derived from an EMBL/GenBank/DDBJ whole genome shotgun (WGS) entry which is preliminary data.</text>
</comment>
<dbReference type="GO" id="GO:0000162">
    <property type="term" value="P:L-tryptophan biosynthetic process"/>
    <property type="evidence" value="ECO:0007669"/>
    <property type="project" value="UniProtKB-UniPathway"/>
</dbReference>
<keyword evidence="8 10" id="KW-0413">Isomerase</keyword>
<dbReference type="Gene3D" id="3.20.20.70">
    <property type="entry name" value="Aldolase class I"/>
    <property type="match status" value="1"/>
</dbReference>
<organism evidence="10">
    <name type="scientific">Hellea balneolensis</name>
    <dbReference type="NCBI Taxonomy" id="287478"/>
    <lineage>
        <taxon>Bacteria</taxon>
        <taxon>Pseudomonadati</taxon>
        <taxon>Pseudomonadota</taxon>
        <taxon>Alphaproteobacteria</taxon>
        <taxon>Maricaulales</taxon>
        <taxon>Robiginitomaculaceae</taxon>
        <taxon>Hellea</taxon>
    </lineage>
</organism>
<reference evidence="10" key="1">
    <citation type="journal article" date="2020" name="mSystems">
        <title>Genome- and Community-Level Interaction Insights into Carbon Utilization and Element Cycling Functions of Hydrothermarchaeota in Hydrothermal Sediment.</title>
        <authorList>
            <person name="Zhou Z."/>
            <person name="Liu Y."/>
            <person name="Xu W."/>
            <person name="Pan J."/>
            <person name="Luo Z.H."/>
            <person name="Li M."/>
        </authorList>
    </citation>
    <scope>NUCLEOTIDE SEQUENCE [LARGE SCALE GENOMIC DNA]</scope>
    <source>
        <strain evidence="10">HyVt-489</strain>
    </source>
</reference>
<comment type="pathway">
    <text evidence="2">Amino-acid biosynthesis; L-tryptophan biosynthesis; L-tryptophan from chorismate: step 3/5.</text>
</comment>